<protein>
    <submittedName>
        <fullName evidence="2">Uncharacterized protein</fullName>
    </submittedName>
</protein>
<feature type="region of interest" description="Disordered" evidence="1">
    <location>
        <begin position="185"/>
        <end position="223"/>
    </location>
</feature>
<dbReference type="OrthoDB" id="5226162at2759"/>
<feature type="compositionally biased region" description="Low complexity" evidence="1">
    <location>
        <begin position="28"/>
        <end position="64"/>
    </location>
</feature>
<dbReference type="EMBL" id="LSBJ02000004">
    <property type="protein sequence ID" value="OAQ59904.1"/>
    <property type="molecule type" value="Genomic_DNA"/>
</dbReference>
<dbReference type="AlphaFoldDB" id="A0A179F393"/>
<dbReference type="GeneID" id="28852440"/>
<evidence type="ECO:0000313" key="2">
    <source>
        <dbReference type="EMBL" id="OAQ59904.1"/>
    </source>
</evidence>
<feature type="compositionally biased region" description="Acidic residues" evidence="1">
    <location>
        <begin position="185"/>
        <end position="199"/>
    </location>
</feature>
<evidence type="ECO:0000313" key="3">
    <source>
        <dbReference type="Proteomes" id="UP000078397"/>
    </source>
</evidence>
<reference evidence="2 3" key="1">
    <citation type="journal article" date="2016" name="PLoS Pathog.">
        <title>Biosynthesis of antibiotic leucinostatins in bio-control fungus Purpureocillium lilacinum and their inhibition on phytophthora revealed by genome mining.</title>
        <authorList>
            <person name="Wang G."/>
            <person name="Liu Z."/>
            <person name="Lin R."/>
            <person name="Li E."/>
            <person name="Mao Z."/>
            <person name="Ling J."/>
            <person name="Yang Y."/>
            <person name="Yin W.B."/>
            <person name="Xie B."/>
        </authorList>
    </citation>
    <scope>NUCLEOTIDE SEQUENCE [LARGE SCALE GENOMIC DNA]</scope>
    <source>
        <strain evidence="2">170</strain>
    </source>
</reference>
<accession>A0A179F393</accession>
<evidence type="ECO:0000256" key="1">
    <source>
        <dbReference type="SAM" id="MobiDB-lite"/>
    </source>
</evidence>
<organism evidence="2 3">
    <name type="scientific">Pochonia chlamydosporia 170</name>
    <dbReference type="NCBI Taxonomy" id="1380566"/>
    <lineage>
        <taxon>Eukaryota</taxon>
        <taxon>Fungi</taxon>
        <taxon>Dikarya</taxon>
        <taxon>Ascomycota</taxon>
        <taxon>Pezizomycotina</taxon>
        <taxon>Sordariomycetes</taxon>
        <taxon>Hypocreomycetidae</taxon>
        <taxon>Hypocreales</taxon>
        <taxon>Clavicipitaceae</taxon>
        <taxon>Pochonia</taxon>
    </lineage>
</organism>
<name>A0A179F393_METCM</name>
<dbReference type="Proteomes" id="UP000078397">
    <property type="component" value="Unassembled WGS sequence"/>
</dbReference>
<keyword evidence="3" id="KW-1185">Reference proteome</keyword>
<dbReference type="RefSeq" id="XP_018137865.1">
    <property type="nucleotide sequence ID" value="XM_018288446.1"/>
</dbReference>
<sequence>MHVLGSIGHSFSQRRKTHKPKDLHIRKVSFSGCSLSSGCSFSSSSSTSTARVPSSARTTTSSSSGYDPLNSHPTFQPPPRLHDRPLISPERSHYQPTSTFFDDSTDEEFDQQSIDEEYTVGKAQELHFSQPKEMVLPPHSSPMDHSIESSEPQDYFMIQLAKRPPMPRSRWSESTIQTLDQADLSADDYDETPDSEADLPLEIPNFSHKRNVTPKRPPMRSLDSLEDFMKQGGWKRKGVVFNENEAEEDA</sequence>
<comment type="caution">
    <text evidence="2">The sequence shown here is derived from an EMBL/GenBank/DDBJ whole genome shotgun (WGS) entry which is preliminary data.</text>
</comment>
<proteinExistence type="predicted"/>
<feature type="region of interest" description="Disordered" evidence="1">
    <location>
        <begin position="1"/>
        <end position="104"/>
    </location>
</feature>
<dbReference type="KEGG" id="pchm:VFPPC_09999"/>
<gene>
    <name evidence="2" type="ORF">VFPPC_09999</name>
</gene>
<feature type="compositionally biased region" description="Basic and acidic residues" evidence="1">
    <location>
        <begin position="80"/>
        <end position="93"/>
    </location>
</feature>